<dbReference type="PANTHER" id="PTHR30561:SF9">
    <property type="entry name" value="4-AMINO-4-DEOXY-L-ARABINOSE-PHOSPHOUNDECAPRENOL FLIPPASE SUBUNIT ARNF-RELATED"/>
    <property type="match status" value="1"/>
</dbReference>
<feature type="transmembrane region" description="Helical" evidence="11">
    <location>
        <begin position="43"/>
        <end position="67"/>
    </location>
</feature>
<feature type="domain" description="EamA" evidence="12">
    <location>
        <begin position="39"/>
        <end position="117"/>
    </location>
</feature>
<comment type="caution">
    <text evidence="13">The sequence shown here is derived from an EMBL/GenBank/DDBJ whole genome shotgun (WGS) entry which is preliminary data.</text>
</comment>
<dbReference type="EMBL" id="JBFOHL010000010">
    <property type="protein sequence ID" value="MEW9625030.1"/>
    <property type="molecule type" value="Genomic_DNA"/>
</dbReference>
<dbReference type="Pfam" id="PF00892">
    <property type="entry name" value="EamA"/>
    <property type="match status" value="1"/>
</dbReference>
<gene>
    <name evidence="13" type="ORF">ABQJ56_12435</name>
</gene>
<comment type="subcellular location">
    <subcellularLocation>
        <location evidence="1">Cell membrane</location>
        <topology evidence="1">Multi-pass membrane protein</topology>
    </subcellularLocation>
</comment>
<dbReference type="InterPro" id="IPR000620">
    <property type="entry name" value="EamA_dom"/>
</dbReference>
<dbReference type="Proteomes" id="UP001556170">
    <property type="component" value="Unassembled WGS sequence"/>
</dbReference>
<dbReference type="PANTHER" id="PTHR30561">
    <property type="entry name" value="SMR FAMILY PROTON-DEPENDENT DRUG EFFLUX TRANSPORTER SUGE"/>
    <property type="match status" value="1"/>
</dbReference>
<evidence type="ECO:0000259" key="12">
    <source>
        <dbReference type="Pfam" id="PF00892"/>
    </source>
</evidence>
<keyword evidence="10 11" id="KW-0472">Membrane</keyword>
<name>A0ABV3QR03_9GAMM</name>
<proteinExistence type="predicted"/>
<keyword evidence="8 11" id="KW-1133">Transmembrane helix</keyword>
<dbReference type="InterPro" id="IPR037185">
    <property type="entry name" value="EmrE-like"/>
</dbReference>
<keyword evidence="4" id="KW-0997">Cell inner membrane</keyword>
<feature type="transmembrane region" description="Helical" evidence="11">
    <location>
        <begin position="74"/>
        <end position="94"/>
    </location>
</feature>
<evidence type="ECO:0000256" key="10">
    <source>
        <dbReference type="ARBA" id="ARBA00023136"/>
    </source>
</evidence>
<evidence type="ECO:0000256" key="11">
    <source>
        <dbReference type="SAM" id="Phobius"/>
    </source>
</evidence>
<evidence type="ECO:0000313" key="14">
    <source>
        <dbReference type="Proteomes" id="UP001556170"/>
    </source>
</evidence>
<evidence type="ECO:0000256" key="9">
    <source>
        <dbReference type="ARBA" id="ARBA00023098"/>
    </source>
</evidence>
<evidence type="ECO:0000256" key="6">
    <source>
        <dbReference type="ARBA" id="ARBA00022692"/>
    </source>
</evidence>
<evidence type="ECO:0000256" key="5">
    <source>
        <dbReference type="ARBA" id="ARBA00022556"/>
    </source>
</evidence>
<evidence type="ECO:0000313" key="13">
    <source>
        <dbReference type="EMBL" id="MEW9625030.1"/>
    </source>
</evidence>
<protein>
    <submittedName>
        <fullName evidence="13">EamA family transporter</fullName>
    </submittedName>
</protein>
<evidence type="ECO:0000256" key="4">
    <source>
        <dbReference type="ARBA" id="ARBA00022519"/>
    </source>
</evidence>
<keyword evidence="14" id="KW-1185">Reference proteome</keyword>
<evidence type="ECO:0000256" key="2">
    <source>
        <dbReference type="ARBA" id="ARBA00022475"/>
    </source>
</evidence>
<evidence type="ECO:0000256" key="3">
    <source>
        <dbReference type="ARBA" id="ARBA00022516"/>
    </source>
</evidence>
<dbReference type="RefSeq" id="WP_367845322.1">
    <property type="nucleotide sequence ID" value="NZ_JBFOHL010000010.1"/>
</dbReference>
<dbReference type="InterPro" id="IPR000390">
    <property type="entry name" value="Small_drug/metabolite_transptr"/>
</dbReference>
<dbReference type="Gene3D" id="1.10.3730.20">
    <property type="match status" value="1"/>
</dbReference>
<reference evidence="13 14" key="1">
    <citation type="submission" date="2024-06" db="EMBL/GenBank/DDBJ databases">
        <authorList>
            <person name="Woo H."/>
        </authorList>
    </citation>
    <scope>NUCLEOTIDE SEQUENCE [LARGE SCALE GENOMIC DNA]</scope>
    <source>
        <strain evidence="13 14">S2-g</strain>
    </source>
</reference>
<keyword evidence="6 11" id="KW-0812">Transmembrane</keyword>
<organism evidence="13 14">
    <name type="scientific">Rhodanobacter geophilus</name>
    <dbReference type="NCBI Taxonomy" id="3162488"/>
    <lineage>
        <taxon>Bacteria</taxon>
        <taxon>Pseudomonadati</taxon>
        <taxon>Pseudomonadota</taxon>
        <taxon>Gammaproteobacteria</taxon>
        <taxon>Lysobacterales</taxon>
        <taxon>Rhodanobacteraceae</taxon>
        <taxon>Rhodanobacter</taxon>
    </lineage>
</organism>
<keyword evidence="3" id="KW-0444">Lipid biosynthesis</keyword>
<keyword evidence="7" id="KW-0448">Lipopolysaccharide biosynthesis</keyword>
<keyword evidence="5" id="KW-0441">Lipid A biosynthesis</keyword>
<keyword evidence="9" id="KW-0443">Lipid metabolism</keyword>
<feature type="transmembrane region" description="Helical" evidence="11">
    <location>
        <begin position="100"/>
        <end position="117"/>
    </location>
</feature>
<evidence type="ECO:0000256" key="8">
    <source>
        <dbReference type="ARBA" id="ARBA00022989"/>
    </source>
</evidence>
<sequence>MNIVRLIQVLLSVLGISSGQLLLKMAAMNLKNPNAVGIWLGRYCINLYLIAGIGLLGISTLLWIWVLRTLPLSLAYPFMALAFIIVPILGHFLLNEPLGVRNFLGGVLIALGVVVVSI</sequence>
<keyword evidence="2" id="KW-1003">Cell membrane</keyword>
<evidence type="ECO:0000256" key="1">
    <source>
        <dbReference type="ARBA" id="ARBA00004651"/>
    </source>
</evidence>
<evidence type="ECO:0000256" key="7">
    <source>
        <dbReference type="ARBA" id="ARBA00022985"/>
    </source>
</evidence>
<dbReference type="SUPFAM" id="SSF103481">
    <property type="entry name" value="Multidrug resistance efflux transporter EmrE"/>
    <property type="match status" value="1"/>
</dbReference>
<accession>A0ABV3QR03</accession>